<comment type="cofactor">
    <cofactor evidence="1">
        <name>Mg(2+)</name>
        <dbReference type="ChEBI" id="CHEBI:18420"/>
    </cofactor>
</comment>
<dbReference type="AlphaFoldDB" id="A0A1X7BSK4"/>
<evidence type="ECO:0000256" key="5">
    <source>
        <dbReference type="ARBA" id="ARBA00022842"/>
    </source>
</evidence>
<dbReference type="InterPro" id="IPR001173">
    <property type="entry name" value="Glyco_trans_2-like"/>
</dbReference>
<evidence type="ECO:0000259" key="6">
    <source>
        <dbReference type="Pfam" id="PF00535"/>
    </source>
</evidence>
<dbReference type="Pfam" id="PF00535">
    <property type="entry name" value="Glycos_transf_2"/>
    <property type="match status" value="1"/>
</dbReference>
<dbReference type="GO" id="GO:0016757">
    <property type="term" value="F:glycosyltransferase activity"/>
    <property type="evidence" value="ECO:0007669"/>
    <property type="project" value="UniProtKB-KW"/>
</dbReference>
<accession>A0A1X7BSK4</accession>
<dbReference type="PANTHER" id="PTHR48090">
    <property type="entry name" value="UNDECAPRENYL-PHOSPHATE 4-DEOXY-4-FORMAMIDO-L-ARABINOSE TRANSFERASE-RELATED"/>
    <property type="match status" value="1"/>
</dbReference>
<name>A0A1X7BSK4_9RHOB</name>
<dbReference type="Proteomes" id="UP000193224">
    <property type="component" value="Unassembled WGS sequence"/>
</dbReference>
<keyword evidence="4 7" id="KW-0808">Transferase</keyword>
<dbReference type="Gene3D" id="3.90.550.10">
    <property type="entry name" value="Spore Coat Polysaccharide Biosynthesis Protein SpsA, Chain A"/>
    <property type="match status" value="1"/>
</dbReference>
<dbReference type="PANTHER" id="PTHR48090:SF10">
    <property type="entry name" value="GLUCOSYL-3-PHOSPHOGLYCERATE SYNTHASE"/>
    <property type="match status" value="1"/>
</dbReference>
<evidence type="ECO:0000256" key="3">
    <source>
        <dbReference type="ARBA" id="ARBA00022676"/>
    </source>
</evidence>
<sequence>MARWCRDESVVTDKDSIDAPVSVVVPAKDEARTIVRVIETMAALPKIDEVIVVDNNSTDETASVAAAAGARVVAEAQPGMGHAIRAGFIAARNDWVIKVDADLDRFDMSLFSRMIEARAPGVGLVKGIWQDPRDPMPMTRYLVIPALRQMYPGLGGLLAPNSGIYAFDRSLIALPELVGSYAADLDVLLRVHASGAGVAEADIGRIANNPRDPSHYASMTEVIMGFFLRKRDLRITEEIVVLAESATQVITGCLGRLVAHLRAGGRVTVFLRNPGSSAGRVLNEALQVFPTAAVRPFGDAAGFRPADTSSCLHLIAPHPSTGQQDGVRTALAMQEALDVDADILLLSVDPDGYEIADFRADTGLDIAEGLAVKQAALARLDRGNSDALPREVFETYLPSGDIS</sequence>
<reference evidence="7 8" key="1">
    <citation type="submission" date="2017-03" db="EMBL/GenBank/DDBJ databases">
        <authorList>
            <person name="Afonso C.L."/>
            <person name="Miller P.J."/>
            <person name="Scott M.A."/>
            <person name="Spackman E."/>
            <person name="Goraichik I."/>
            <person name="Dimitrov K.M."/>
            <person name="Suarez D.L."/>
            <person name="Swayne D.E."/>
        </authorList>
    </citation>
    <scope>NUCLEOTIDE SEQUENCE [LARGE SCALE GENOMIC DNA]</scope>
    <source>
        <strain evidence="7 8">CECT 7745</strain>
    </source>
</reference>
<proteinExistence type="inferred from homology"/>
<evidence type="ECO:0000256" key="4">
    <source>
        <dbReference type="ARBA" id="ARBA00022679"/>
    </source>
</evidence>
<feature type="domain" description="Glycosyltransferase 2-like" evidence="6">
    <location>
        <begin position="22"/>
        <end position="103"/>
    </location>
</feature>
<protein>
    <submittedName>
        <fullName evidence="7">Glucosyl-3-phosphoglycerate synthase</fullName>
        <ecNumber evidence="7">2.4.1.266</ecNumber>
    </submittedName>
</protein>
<dbReference type="InterPro" id="IPR050256">
    <property type="entry name" value="Glycosyltransferase_2"/>
</dbReference>
<keyword evidence="3 7" id="KW-0328">Glycosyltransferase</keyword>
<comment type="similarity">
    <text evidence="2">Belongs to the glycosyltransferase 2 family.</text>
</comment>
<evidence type="ECO:0000256" key="1">
    <source>
        <dbReference type="ARBA" id="ARBA00001946"/>
    </source>
</evidence>
<evidence type="ECO:0000313" key="7">
    <source>
        <dbReference type="EMBL" id="SMC12583.1"/>
    </source>
</evidence>
<dbReference type="OrthoDB" id="9815923at2"/>
<dbReference type="EMBL" id="FWXB01000008">
    <property type="protein sequence ID" value="SMC12583.1"/>
    <property type="molecule type" value="Genomic_DNA"/>
</dbReference>
<keyword evidence="8" id="KW-1185">Reference proteome</keyword>
<evidence type="ECO:0000313" key="8">
    <source>
        <dbReference type="Proteomes" id="UP000193224"/>
    </source>
</evidence>
<dbReference type="EC" id="2.4.1.266" evidence="7"/>
<evidence type="ECO:0000256" key="2">
    <source>
        <dbReference type="ARBA" id="ARBA00006739"/>
    </source>
</evidence>
<dbReference type="InterPro" id="IPR029044">
    <property type="entry name" value="Nucleotide-diphossugar_trans"/>
</dbReference>
<gene>
    <name evidence="7" type="primary">gpgS_1</name>
    <name evidence="7" type="ORF">ROA7745_02411</name>
</gene>
<organism evidence="7 8">
    <name type="scientific">Roseovarius aestuarii</name>
    <dbReference type="NCBI Taxonomy" id="475083"/>
    <lineage>
        <taxon>Bacteria</taxon>
        <taxon>Pseudomonadati</taxon>
        <taxon>Pseudomonadota</taxon>
        <taxon>Alphaproteobacteria</taxon>
        <taxon>Rhodobacterales</taxon>
        <taxon>Roseobacteraceae</taxon>
        <taxon>Roseovarius</taxon>
    </lineage>
</organism>
<keyword evidence="5" id="KW-0460">Magnesium</keyword>
<dbReference type="SUPFAM" id="SSF53448">
    <property type="entry name" value="Nucleotide-diphospho-sugar transferases"/>
    <property type="match status" value="1"/>
</dbReference>